<dbReference type="InterPro" id="IPR036390">
    <property type="entry name" value="WH_DNA-bd_sf"/>
</dbReference>
<evidence type="ECO:0000313" key="7">
    <source>
        <dbReference type="Proteomes" id="UP000281549"/>
    </source>
</evidence>
<evidence type="ECO:0000313" key="6">
    <source>
        <dbReference type="EMBL" id="RKP20924.1"/>
    </source>
</evidence>
<dbReference type="Gene3D" id="2.40.50.140">
    <property type="entry name" value="Nucleic acid-binding proteins"/>
    <property type="match status" value="1"/>
</dbReference>
<dbReference type="GO" id="GO:0005662">
    <property type="term" value="C:DNA replication factor A complex"/>
    <property type="evidence" value="ECO:0007669"/>
    <property type="project" value="TreeGrafter"/>
</dbReference>
<dbReference type="SUPFAM" id="SSF46785">
    <property type="entry name" value="Winged helix' DNA-binding domain"/>
    <property type="match status" value="1"/>
</dbReference>
<comment type="subcellular location">
    <subcellularLocation>
        <location evidence="1">Nucleus</location>
    </subcellularLocation>
</comment>
<dbReference type="InterPro" id="IPR036388">
    <property type="entry name" value="WH-like_DNA-bd_sf"/>
</dbReference>
<reference evidence="7" key="1">
    <citation type="journal article" date="2018" name="Nat. Microbiol.">
        <title>Leveraging single-cell genomics to expand the fungal tree of life.</title>
        <authorList>
            <person name="Ahrendt S.R."/>
            <person name="Quandt C.A."/>
            <person name="Ciobanu D."/>
            <person name="Clum A."/>
            <person name="Salamov A."/>
            <person name="Andreopoulos B."/>
            <person name="Cheng J.F."/>
            <person name="Woyke T."/>
            <person name="Pelin A."/>
            <person name="Henrissat B."/>
            <person name="Reynolds N.K."/>
            <person name="Benny G.L."/>
            <person name="Smith M.E."/>
            <person name="James T.Y."/>
            <person name="Grigoriev I.V."/>
        </authorList>
    </citation>
    <scope>NUCLEOTIDE SEQUENCE [LARGE SCALE GENOMIC DNA]</scope>
    <source>
        <strain evidence="7">CSF55</strain>
    </source>
</reference>
<dbReference type="GO" id="GO:0003697">
    <property type="term" value="F:single-stranded DNA binding"/>
    <property type="evidence" value="ECO:0007669"/>
    <property type="project" value="TreeGrafter"/>
</dbReference>
<keyword evidence="4" id="KW-0539">Nucleus</keyword>
<dbReference type="GO" id="GO:0035861">
    <property type="term" value="C:site of double-strand break"/>
    <property type="evidence" value="ECO:0007669"/>
    <property type="project" value="TreeGrafter"/>
</dbReference>
<dbReference type="EMBL" id="ML005007">
    <property type="protein sequence ID" value="RKP20924.1"/>
    <property type="molecule type" value="Genomic_DNA"/>
</dbReference>
<proteinExistence type="inferred from homology"/>
<dbReference type="Proteomes" id="UP000281549">
    <property type="component" value="Unassembled WGS sequence"/>
</dbReference>
<dbReference type="SUPFAM" id="SSF50249">
    <property type="entry name" value="Nucleic acid-binding proteins"/>
    <property type="match status" value="1"/>
</dbReference>
<dbReference type="GO" id="GO:0000781">
    <property type="term" value="C:chromosome, telomeric region"/>
    <property type="evidence" value="ECO:0007669"/>
    <property type="project" value="TreeGrafter"/>
</dbReference>
<accession>A0A4P9YMY4</accession>
<dbReference type="PANTHER" id="PTHR13989:SF16">
    <property type="entry name" value="REPLICATION PROTEIN A2"/>
    <property type="match status" value="1"/>
</dbReference>
<feature type="domain" description="Replication protein A C-terminal" evidence="5">
    <location>
        <begin position="159"/>
        <end position="235"/>
    </location>
</feature>
<dbReference type="InterPro" id="IPR014892">
    <property type="entry name" value="RPA_C"/>
</dbReference>
<dbReference type="GO" id="GO:0000724">
    <property type="term" value="P:double-strand break repair via homologous recombination"/>
    <property type="evidence" value="ECO:0007669"/>
    <property type="project" value="TreeGrafter"/>
</dbReference>
<dbReference type="InterPro" id="IPR040260">
    <property type="entry name" value="RFA2-like"/>
</dbReference>
<dbReference type="GO" id="GO:0006260">
    <property type="term" value="P:DNA replication"/>
    <property type="evidence" value="ECO:0007669"/>
    <property type="project" value="TreeGrafter"/>
</dbReference>
<dbReference type="Pfam" id="PF08784">
    <property type="entry name" value="RPA_C"/>
    <property type="match status" value="1"/>
</dbReference>
<evidence type="ECO:0000256" key="1">
    <source>
        <dbReference type="ARBA" id="ARBA00004123"/>
    </source>
</evidence>
<dbReference type="GO" id="GO:0006289">
    <property type="term" value="P:nucleotide-excision repair"/>
    <property type="evidence" value="ECO:0007669"/>
    <property type="project" value="TreeGrafter"/>
</dbReference>
<dbReference type="PANTHER" id="PTHR13989">
    <property type="entry name" value="REPLICATION PROTEIN A-RELATED"/>
    <property type="match status" value="1"/>
</dbReference>
<organism evidence="6 7">
    <name type="scientific">Rozella allomycis (strain CSF55)</name>
    <dbReference type="NCBI Taxonomy" id="988480"/>
    <lineage>
        <taxon>Eukaryota</taxon>
        <taxon>Fungi</taxon>
        <taxon>Fungi incertae sedis</taxon>
        <taxon>Cryptomycota</taxon>
        <taxon>Cryptomycota incertae sedis</taxon>
        <taxon>Rozella</taxon>
    </lineage>
</organism>
<dbReference type="InterPro" id="IPR012340">
    <property type="entry name" value="NA-bd_OB-fold"/>
</dbReference>
<dbReference type="Gene3D" id="1.10.10.10">
    <property type="entry name" value="Winged helix-like DNA-binding domain superfamily/Winged helix DNA-binding domain"/>
    <property type="match status" value="1"/>
</dbReference>
<dbReference type="AlphaFoldDB" id="A0A4P9YMY4"/>
<evidence type="ECO:0000256" key="4">
    <source>
        <dbReference type="ARBA" id="ARBA00023242"/>
    </source>
</evidence>
<evidence type="ECO:0000259" key="5">
    <source>
        <dbReference type="Pfam" id="PF08784"/>
    </source>
</evidence>
<evidence type="ECO:0000256" key="2">
    <source>
        <dbReference type="ARBA" id="ARBA00007815"/>
    </source>
</evidence>
<keyword evidence="3" id="KW-0238">DNA-binding</keyword>
<protein>
    <recommendedName>
        <fullName evidence="5">Replication protein A C-terminal domain-containing protein</fullName>
    </recommendedName>
</protein>
<sequence>MMASRFSNDTGGFITSTYQDNNSQASPAIKKSSFGTTIRPVTLKMISEAVQAIPNDNNSPFKFETYDLNQVTNLAWSERAAANTTLTMDDGTGQVIVKLLSANFPNVDARLKTFQSNRYVAAFVLLRIETFDELTHHLINAAYAHLQTVKVQAPTSSQLGVNESVPEYSVHTESFDSSMPPHIQRILSVFKRSTAPEGVNVNEVARVTSYGLDDVRASVDWLVNEGQLYSTIDDDHFRYAQ</sequence>
<gene>
    <name evidence="6" type="ORF">ROZALSC1DRAFT_27636</name>
</gene>
<comment type="similarity">
    <text evidence="2">Belongs to the replication factor A protein 2 family.</text>
</comment>
<evidence type="ECO:0000256" key="3">
    <source>
        <dbReference type="ARBA" id="ARBA00023125"/>
    </source>
</evidence>
<name>A0A4P9YMY4_ROZAC</name>